<dbReference type="Pfam" id="PF08447">
    <property type="entry name" value="PAS_3"/>
    <property type="match status" value="1"/>
</dbReference>
<evidence type="ECO:0000256" key="6">
    <source>
        <dbReference type="ARBA" id="ARBA00022777"/>
    </source>
</evidence>
<proteinExistence type="predicted"/>
<evidence type="ECO:0000313" key="12">
    <source>
        <dbReference type="EMBL" id="RXJ60276.1"/>
    </source>
</evidence>
<sequence>MQLENVVDDFEKNKISIITYWMNSKDVMTILDRYNISKEYFVKEFAVHILSYYVGVVRKKEQLGNCPTIEKLLEFLRFNNIKTEELFLLCSAFKNSLIAQMYKDNLASHELDKEINFLFEQNFAGILQRYTLSKSEQNFARLMNLTDKNIIMSSTDKKGLITSVSQAFCDISGYAKEELIGKKHNIVRHPDMSDLLFEDLWETISNGETWKGEIKNRKKDGTHYWVHATIEPHYNEGKIIGYDALRQDITAKKELEEQQHILVEQSKSAAMGEMISMIAHQWRQPLQAVSILVQKLPLTKMIEGELSDDVIEKVVDDVSMQLQYMSKTIDDFRDFFKPDKQKESTNLKGLIQRTQDFLTYMLKVDSIEFTVIDKGDATFSLHVNEVVQVLINIVKNARDAMVEKELGERKITITHSIDEKNGIIEILDNAGGIPNEYKDKIFEPYFSTKKNKNGTGLGLYMSKKIIEQYCFGKISVKNHNNGALFKIELPRS</sequence>
<evidence type="ECO:0000256" key="3">
    <source>
        <dbReference type="ARBA" id="ARBA00022553"/>
    </source>
</evidence>
<dbReference type="PANTHER" id="PTHR43065:SF10">
    <property type="entry name" value="PEROXIDE STRESS-ACTIVATED HISTIDINE KINASE MAK3"/>
    <property type="match status" value="1"/>
</dbReference>
<reference evidence="12 13" key="1">
    <citation type="submission" date="2017-10" db="EMBL/GenBank/DDBJ databases">
        <title>Genomics of the genus Arcobacter.</title>
        <authorList>
            <person name="Perez-Cataluna A."/>
            <person name="Figueras M.J."/>
        </authorList>
    </citation>
    <scope>NUCLEOTIDE SEQUENCE [LARGE SCALE GENOMIC DNA]</scope>
    <source>
        <strain evidence="12 13">CECT 8987</strain>
    </source>
</reference>
<comment type="caution">
    <text evidence="12">The sequence shown here is derived from an EMBL/GenBank/DDBJ whole genome shotgun (WGS) entry which is preliminary data.</text>
</comment>
<comment type="catalytic activity">
    <reaction evidence="1">
        <text>ATP + protein L-histidine = ADP + protein N-phospho-L-histidine.</text>
        <dbReference type="EC" id="2.7.13.3"/>
    </reaction>
</comment>
<dbReference type="InterPro" id="IPR004358">
    <property type="entry name" value="Sig_transdc_His_kin-like_C"/>
</dbReference>
<dbReference type="PROSITE" id="PS50109">
    <property type="entry name" value="HIS_KIN"/>
    <property type="match status" value="1"/>
</dbReference>
<evidence type="ECO:0000313" key="13">
    <source>
        <dbReference type="Proteomes" id="UP000290657"/>
    </source>
</evidence>
<dbReference type="InterPro" id="IPR036890">
    <property type="entry name" value="HATPase_C_sf"/>
</dbReference>
<dbReference type="OrthoDB" id="9805967at2"/>
<dbReference type="InterPro" id="IPR035965">
    <property type="entry name" value="PAS-like_dom_sf"/>
</dbReference>
<evidence type="ECO:0000256" key="2">
    <source>
        <dbReference type="ARBA" id="ARBA00012438"/>
    </source>
</evidence>
<keyword evidence="4" id="KW-0808">Transferase</keyword>
<evidence type="ECO:0000256" key="1">
    <source>
        <dbReference type="ARBA" id="ARBA00000085"/>
    </source>
</evidence>
<dbReference type="GO" id="GO:0005524">
    <property type="term" value="F:ATP binding"/>
    <property type="evidence" value="ECO:0007669"/>
    <property type="project" value="UniProtKB-KW"/>
</dbReference>
<dbReference type="EMBL" id="PDKN01000002">
    <property type="protein sequence ID" value="RXJ60276.1"/>
    <property type="molecule type" value="Genomic_DNA"/>
</dbReference>
<dbReference type="SUPFAM" id="SSF55874">
    <property type="entry name" value="ATPase domain of HSP90 chaperone/DNA topoisomerase II/histidine kinase"/>
    <property type="match status" value="1"/>
</dbReference>
<dbReference type="CDD" id="cd00082">
    <property type="entry name" value="HisKA"/>
    <property type="match status" value="1"/>
</dbReference>
<dbReference type="PANTHER" id="PTHR43065">
    <property type="entry name" value="SENSOR HISTIDINE KINASE"/>
    <property type="match status" value="1"/>
</dbReference>
<accession>A0A4Q0XS98</accession>
<dbReference type="InterPro" id="IPR000700">
    <property type="entry name" value="PAS-assoc_C"/>
</dbReference>
<dbReference type="RefSeq" id="WP_128995626.1">
    <property type="nucleotide sequence ID" value="NZ_PDKN01000002.1"/>
</dbReference>
<dbReference type="InterPro" id="IPR000014">
    <property type="entry name" value="PAS"/>
</dbReference>
<feature type="domain" description="PAS" evidence="10">
    <location>
        <begin position="135"/>
        <end position="207"/>
    </location>
</feature>
<keyword evidence="8" id="KW-0902">Two-component regulatory system</keyword>
<dbReference type="PRINTS" id="PR00344">
    <property type="entry name" value="BCTRLSENSOR"/>
</dbReference>
<evidence type="ECO:0000256" key="7">
    <source>
        <dbReference type="ARBA" id="ARBA00022840"/>
    </source>
</evidence>
<dbReference type="NCBIfam" id="TIGR00229">
    <property type="entry name" value="sensory_box"/>
    <property type="match status" value="1"/>
</dbReference>
<dbReference type="Pfam" id="PF02518">
    <property type="entry name" value="HATPase_c"/>
    <property type="match status" value="1"/>
</dbReference>
<name>A0A4Q0XS98_9BACT</name>
<keyword evidence="6" id="KW-0418">Kinase</keyword>
<keyword evidence="7" id="KW-0067">ATP-binding</keyword>
<evidence type="ECO:0000259" key="11">
    <source>
        <dbReference type="PROSITE" id="PS50113"/>
    </source>
</evidence>
<evidence type="ECO:0000259" key="10">
    <source>
        <dbReference type="PROSITE" id="PS50112"/>
    </source>
</evidence>
<organism evidence="12 13">
    <name type="scientific">Candidatus Marinarcus aquaticus</name>
    <dbReference type="NCBI Taxonomy" id="2044504"/>
    <lineage>
        <taxon>Bacteria</taxon>
        <taxon>Pseudomonadati</taxon>
        <taxon>Campylobacterota</taxon>
        <taxon>Epsilonproteobacteria</taxon>
        <taxon>Campylobacterales</taxon>
        <taxon>Arcobacteraceae</taxon>
        <taxon>Candidatus Marinarcus</taxon>
    </lineage>
</organism>
<dbReference type="InterPro" id="IPR036097">
    <property type="entry name" value="HisK_dim/P_sf"/>
</dbReference>
<dbReference type="GO" id="GO:0000155">
    <property type="term" value="F:phosphorelay sensor kinase activity"/>
    <property type="evidence" value="ECO:0007669"/>
    <property type="project" value="InterPro"/>
</dbReference>
<dbReference type="Gene3D" id="3.30.450.20">
    <property type="entry name" value="PAS domain"/>
    <property type="match status" value="1"/>
</dbReference>
<dbReference type="SUPFAM" id="SSF47384">
    <property type="entry name" value="Homodimeric domain of signal transducing histidine kinase"/>
    <property type="match status" value="1"/>
</dbReference>
<dbReference type="InterPro" id="IPR013655">
    <property type="entry name" value="PAS_fold_3"/>
</dbReference>
<evidence type="ECO:0000256" key="8">
    <source>
        <dbReference type="ARBA" id="ARBA00023012"/>
    </source>
</evidence>
<evidence type="ECO:0000256" key="5">
    <source>
        <dbReference type="ARBA" id="ARBA00022741"/>
    </source>
</evidence>
<dbReference type="PROSITE" id="PS50112">
    <property type="entry name" value="PAS"/>
    <property type="match status" value="1"/>
</dbReference>
<dbReference type="SMART" id="SM00091">
    <property type="entry name" value="PAS"/>
    <property type="match status" value="1"/>
</dbReference>
<evidence type="ECO:0000259" key="9">
    <source>
        <dbReference type="PROSITE" id="PS50109"/>
    </source>
</evidence>
<feature type="domain" description="Histidine kinase" evidence="9">
    <location>
        <begin position="277"/>
        <end position="492"/>
    </location>
</feature>
<keyword evidence="5" id="KW-0547">Nucleotide-binding</keyword>
<dbReference type="EC" id="2.7.13.3" evidence="2"/>
<protein>
    <recommendedName>
        <fullName evidence="2">histidine kinase</fullName>
        <ecNumber evidence="2">2.7.13.3</ecNumber>
    </recommendedName>
</protein>
<dbReference type="SUPFAM" id="SSF55785">
    <property type="entry name" value="PYP-like sensor domain (PAS domain)"/>
    <property type="match status" value="1"/>
</dbReference>
<dbReference type="InterPro" id="IPR005467">
    <property type="entry name" value="His_kinase_dom"/>
</dbReference>
<dbReference type="SMART" id="SM00086">
    <property type="entry name" value="PAC"/>
    <property type="match status" value="1"/>
</dbReference>
<keyword evidence="13" id="KW-1185">Reference proteome</keyword>
<dbReference type="SMART" id="SM00387">
    <property type="entry name" value="HATPase_c"/>
    <property type="match status" value="1"/>
</dbReference>
<dbReference type="PROSITE" id="PS50113">
    <property type="entry name" value="PAC"/>
    <property type="match status" value="1"/>
</dbReference>
<evidence type="ECO:0000256" key="4">
    <source>
        <dbReference type="ARBA" id="ARBA00022679"/>
    </source>
</evidence>
<keyword evidence="3" id="KW-0597">Phosphoprotein</keyword>
<dbReference type="InterPro" id="IPR003594">
    <property type="entry name" value="HATPase_dom"/>
</dbReference>
<dbReference type="Proteomes" id="UP000290657">
    <property type="component" value="Unassembled WGS sequence"/>
</dbReference>
<dbReference type="Gene3D" id="1.10.287.130">
    <property type="match status" value="1"/>
</dbReference>
<dbReference type="AlphaFoldDB" id="A0A4Q0XS98"/>
<gene>
    <name evidence="12" type="ORF">CRV04_04550</name>
</gene>
<dbReference type="InterPro" id="IPR003661">
    <property type="entry name" value="HisK_dim/P_dom"/>
</dbReference>
<dbReference type="InterPro" id="IPR001610">
    <property type="entry name" value="PAC"/>
</dbReference>
<dbReference type="CDD" id="cd00130">
    <property type="entry name" value="PAS"/>
    <property type="match status" value="1"/>
</dbReference>
<dbReference type="Gene3D" id="3.30.565.10">
    <property type="entry name" value="Histidine kinase-like ATPase, C-terminal domain"/>
    <property type="match status" value="1"/>
</dbReference>
<feature type="domain" description="PAC" evidence="11">
    <location>
        <begin position="210"/>
        <end position="261"/>
    </location>
</feature>